<protein>
    <submittedName>
        <fullName evidence="2">Uncharacterized protein</fullName>
    </submittedName>
</protein>
<organism evidence="2 3">
    <name type="scientific">Xylaria bambusicola</name>
    <dbReference type="NCBI Taxonomy" id="326684"/>
    <lineage>
        <taxon>Eukaryota</taxon>
        <taxon>Fungi</taxon>
        <taxon>Dikarya</taxon>
        <taxon>Ascomycota</taxon>
        <taxon>Pezizomycotina</taxon>
        <taxon>Sordariomycetes</taxon>
        <taxon>Xylariomycetidae</taxon>
        <taxon>Xylariales</taxon>
        <taxon>Xylariaceae</taxon>
        <taxon>Xylaria</taxon>
    </lineage>
</organism>
<reference evidence="2 3" key="1">
    <citation type="submission" date="2023-10" db="EMBL/GenBank/DDBJ databases">
        <title>Draft genome sequence of Xylaria bambusicola isolate GMP-LS, the root and basal stem rot pathogen of sugarcane in Indonesia.</title>
        <authorList>
            <person name="Selvaraj P."/>
            <person name="Muralishankar V."/>
            <person name="Muruganantham S."/>
            <person name="Sp S."/>
            <person name="Haryani S."/>
            <person name="Lau K.J.X."/>
            <person name="Naqvi N.I."/>
        </authorList>
    </citation>
    <scope>NUCLEOTIDE SEQUENCE [LARGE SCALE GENOMIC DNA]</scope>
    <source>
        <strain evidence="2">GMP-LS</strain>
    </source>
</reference>
<proteinExistence type="inferred from homology"/>
<dbReference type="InterPro" id="IPR044053">
    <property type="entry name" value="AsaB-like"/>
</dbReference>
<gene>
    <name evidence="2" type="ORF">RRF57_001515</name>
</gene>
<evidence type="ECO:0000256" key="1">
    <source>
        <dbReference type="ARBA" id="ARBA00023604"/>
    </source>
</evidence>
<evidence type="ECO:0000313" key="3">
    <source>
        <dbReference type="Proteomes" id="UP001305414"/>
    </source>
</evidence>
<dbReference type="GO" id="GO:0016491">
    <property type="term" value="F:oxidoreductase activity"/>
    <property type="evidence" value="ECO:0007669"/>
    <property type="project" value="InterPro"/>
</dbReference>
<comment type="caution">
    <text evidence="2">The sequence shown here is derived from an EMBL/GenBank/DDBJ whole genome shotgun (WGS) entry which is preliminary data.</text>
</comment>
<sequence length="332" mass="38381">MGVLIELHELSSLSRYRFQFKQSSCAMTETAFVRFLQWSSLYEKERPFQIFTELLPGSKDQRKTNLVWDERQIEVKDFRANAEQYQLDTHGFSTRHLPGFRDLMDKGTVLGKYLPAVQEMLQSQLQDVGTVFVYDWRVKTIRIGLTIWTVLTFIRNSRPETTDEIINFSDQTQPLLPSNYAHIDAGPVSIFQRIQNSFPASADKIIRQRIRAVNVWKPLCNPVEEWALAVCDGTTVKPEDLVETDSVRQGSVSTNYYAKYAPDQQWYYLKHQSPDEALIFKHFDSEPGIRAPYALHASIRQDVPIGVKPRQSIEVRTLIFSEKFESEGETCV</sequence>
<name>A0AAN7UGW3_9PEZI</name>
<dbReference type="EMBL" id="JAWHQM010000002">
    <property type="protein sequence ID" value="KAK5625799.1"/>
    <property type="molecule type" value="Genomic_DNA"/>
</dbReference>
<keyword evidence="3" id="KW-1185">Reference proteome</keyword>
<accession>A0AAN7UGW3</accession>
<dbReference type="NCBIfam" id="NF041278">
    <property type="entry name" value="CmcJ_NvfI_EfuI"/>
    <property type="match status" value="1"/>
</dbReference>
<dbReference type="Proteomes" id="UP001305414">
    <property type="component" value="Unassembled WGS sequence"/>
</dbReference>
<comment type="similarity">
    <text evidence="1">Belongs to the asaB hydroxylase/desaturase family.</text>
</comment>
<evidence type="ECO:0000313" key="2">
    <source>
        <dbReference type="EMBL" id="KAK5625799.1"/>
    </source>
</evidence>
<dbReference type="AlphaFoldDB" id="A0AAN7UGW3"/>
<dbReference type="PANTHER" id="PTHR34598:SF3">
    <property type="entry name" value="OXIDOREDUCTASE AN1597"/>
    <property type="match status" value="1"/>
</dbReference>
<dbReference type="PANTHER" id="PTHR34598">
    <property type="entry name" value="BLL6449 PROTEIN"/>
    <property type="match status" value="1"/>
</dbReference>